<dbReference type="PANTHER" id="PTHR30486:SF6">
    <property type="entry name" value="TYPE IV PILUS RETRACTATION ATPASE PILT"/>
    <property type="match status" value="1"/>
</dbReference>
<protein>
    <submittedName>
        <fullName evidence="3">ATPase, T2SS/T4P/T4SS family</fullName>
    </submittedName>
</protein>
<keyword evidence="4" id="KW-1185">Reference proteome</keyword>
<comment type="caution">
    <text evidence="3">The sequence shown here is derived from an EMBL/GenBank/DDBJ whole genome shotgun (WGS) entry which is preliminary data.</text>
</comment>
<evidence type="ECO:0000256" key="1">
    <source>
        <dbReference type="ARBA" id="ARBA00006611"/>
    </source>
</evidence>
<dbReference type="EMBL" id="JBHUME010000009">
    <property type="protein sequence ID" value="MFD2613784.1"/>
    <property type="molecule type" value="Genomic_DNA"/>
</dbReference>
<dbReference type="PANTHER" id="PTHR30486">
    <property type="entry name" value="TWITCHING MOTILITY PROTEIN PILT"/>
    <property type="match status" value="1"/>
</dbReference>
<evidence type="ECO:0000313" key="3">
    <source>
        <dbReference type="EMBL" id="MFD2613784.1"/>
    </source>
</evidence>
<proteinExistence type="inferred from homology"/>
<comment type="similarity">
    <text evidence="1">Belongs to the GSP E family.</text>
</comment>
<organism evidence="3 4">
    <name type="scientific">Paenibacillus gansuensis</name>
    <dbReference type="NCBI Taxonomy" id="306542"/>
    <lineage>
        <taxon>Bacteria</taxon>
        <taxon>Bacillati</taxon>
        <taxon>Bacillota</taxon>
        <taxon>Bacilli</taxon>
        <taxon>Bacillales</taxon>
        <taxon>Paenibacillaceae</taxon>
        <taxon>Paenibacillus</taxon>
    </lineage>
</organism>
<accession>A0ABW5PFU0</accession>
<dbReference type="Pfam" id="PF00437">
    <property type="entry name" value="T2SSE"/>
    <property type="match status" value="1"/>
</dbReference>
<dbReference type="RefSeq" id="WP_377603943.1">
    <property type="nucleotide sequence ID" value="NZ_JBHUME010000009.1"/>
</dbReference>
<reference evidence="4" key="1">
    <citation type="journal article" date="2019" name="Int. J. Syst. Evol. Microbiol.">
        <title>The Global Catalogue of Microorganisms (GCM) 10K type strain sequencing project: providing services to taxonomists for standard genome sequencing and annotation.</title>
        <authorList>
            <consortium name="The Broad Institute Genomics Platform"/>
            <consortium name="The Broad Institute Genome Sequencing Center for Infectious Disease"/>
            <person name="Wu L."/>
            <person name="Ma J."/>
        </authorList>
    </citation>
    <scope>NUCLEOTIDE SEQUENCE [LARGE SCALE GENOMIC DNA]</scope>
    <source>
        <strain evidence="4">KCTC 3950</strain>
    </source>
</reference>
<dbReference type="Proteomes" id="UP001597541">
    <property type="component" value="Unassembled WGS sequence"/>
</dbReference>
<evidence type="ECO:0000313" key="4">
    <source>
        <dbReference type="Proteomes" id="UP001597541"/>
    </source>
</evidence>
<sequence>MKRSRTRTPRSGFSLLDQLKHAQTNDVSTKAGPAAPRGYEIRELLEVVKIVQEELKTYETSLARTIDHKEIIHQAGLGNPLAQEQVKSMIKKILQDRQIYVSSGPLPDRMTLSDAVFSLSIGAGYIEDLYKDKDVEEVQVNDCDIYVMKNGISVKHARRFDSTEQVVRLQERLALYGRARINEQNPICHTYMYNRARLTMTQPNYSAFPTITIRNFILKDPSLDSLMEQGTLNRSMARFLSLMVQYHASIIVAGGTKTGKTTTLYALAKEIPRKERVLTLETEFEMMLHERLGGGRNIIPFQAVTELGISMEEAFKPLLRNSPDRIIVGEIRGAEASQAVQAALRGHDTMVTLHSKFRSMIVSDIMDMVKQDGRTHDDRMLRHRIARAFNIVVFQRLIKINEFKSRRVITEISEIRASDDGEVSVVPLYLWNYSQGEWERTEHEVSDELIAHMESYGLVPEQLTCCGEDT</sequence>
<name>A0ABW5PFU0_9BACL</name>
<dbReference type="InterPro" id="IPR001482">
    <property type="entry name" value="T2SS/T4SS_dom"/>
</dbReference>
<gene>
    <name evidence="3" type="ORF">ACFSUF_15315</name>
</gene>
<dbReference type="Gene3D" id="3.30.450.380">
    <property type="match status" value="1"/>
</dbReference>
<dbReference type="SUPFAM" id="SSF52540">
    <property type="entry name" value="P-loop containing nucleoside triphosphate hydrolases"/>
    <property type="match status" value="1"/>
</dbReference>
<dbReference type="InterPro" id="IPR027417">
    <property type="entry name" value="P-loop_NTPase"/>
</dbReference>
<dbReference type="Gene3D" id="3.40.50.300">
    <property type="entry name" value="P-loop containing nucleotide triphosphate hydrolases"/>
    <property type="match status" value="1"/>
</dbReference>
<dbReference type="InterPro" id="IPR050921">
    <property type="entry name" value="T4SS_GSP_E_ATPase"/>
</dbReference>
<evidence type="ECO:0000259" key="2">
    <source>
        <dbReference type="Pfam" id="PF00437"/>
    </source>
</evidence>
<feature type="domain" description="Bacterial type II secretion system protein E" evidence="2">
    <location>
        <begin position="144"/>
        <end position="399"/>
    </location>
</feature>